<evidence type="ECO:0000256" key="3">
    <source>
        <dbReference type="SAM" id="SignalP"/>
    </source>
</evidence>
<evidence type="ECO:0000313" key="5">
    <source>
        <dbReference type="EMBL" id="EEQ35754.1"/>
    </source>
</evidence>
<dbReference type="Gene3D" id="3.10.350.10">
    <property type="entry name" value="LysM domain"/>
    <property type="match status" value="3"/>
</dbReference>
<dbReference type="PROSITE" id="PS51782">
    <property type="entry name" value="LYSM"/>
    <property type="match status" value="3"/>
</dbReference>
<name>C5G0V1_ARTOC</name>
<dbReference type="GO" id="GO:0008061">
    <property type="term" value="F:chitin binding"/>
    <property type="evidence" value="ECO:0007669"/>
    <property type="project" value="UniProtKB-KW"/>
</dbReference>
<dbReference type="RefSeq" id="XP_002842742.1">
    <property type="nucleotide sequence ID" value="XM_002842696.1"/>
</dbReference>
<feature type="domain" description="LysM" evidence="4">
    <location>
        <begin position="203"/>
        <end position="249"/>
    </location>
</feature>
<evidence type="ECO:0000256" key="1">
    <source>
        <dbReference type="ARBA" id="ARBA00022669"/>
    </source>
</evidence>
<dbReference type="InterPro" id="IPR018392">
    <property type="entry name" value="LysM"/>
</dbReference>
<dbReference type="eggNOG" id="KOG2806">
    <property type="taxonomic scope" value="Eukaryota"/>
</dbReference>
<sequence length="251" mass="28342">MIILGLIYIFLVASLTRGEVVQQGETHRCTLYHQVLQGETCLGIALQYDIPPQELSRLNKLGTRCSRLQPGGIICVGIHDSSDQLAPRSLPNGVHWMENPPRPSQPNVSKLCVKWYKAQQNDNCKVIAEEKFHSFTLQQFIAWNPDVGSECTNLYAGWYYCIGISSQEPPTITTMKPTWPITTTTPNPEPRPQQPGTIRSCRAFHYVKENENCLNIEEVYGISDAEFHNWNPEVGATCLNLWAGYYVCVRA</sequence>
<dbReference type="CDD" id="cd00118">
    <property type="entry name" value="LysM"/>
    <property type="match status" value="3"/>
</dbReference>
<feature type="domain" description="LysM" evidence="4">
    <location>
        <begin position="114"/>
        <end position="162"/>
    </location>
</feature>
<dbReference type="AlphaFoldDB" id="C5G0V1"/>
<dbReference type="VEuPathDB" id="FungiDB:MCYG_08573"/>
<dbReference type="OrthoDB" id="2281372at2759"/>
<evidence type="ECO:0000256" key="2">
    <source>
        <dbReference type="ARBA" id="ARBA00023026"/>
    </source>
</evidence>
<keyword evidence="6" id="KW-1185">Reference proteome</keyword>
<dbReference type="Pfam" id="PF01476">
    <property type="entry name" value="LysM"/>
    <property type="match status" value="1"/>
</dbReference>
<dbReference type="EMBL" id="DS995709">
    <property type="protein sequence ID" value="EEQ35754.1"/>
    <property type="molecule type" value="Genomic_DNA"/>
</dbReference>
<feature type="domain" description="LysM" evidence="4">
    <location>
        <begin position="31"/>
        <end position="76"/>
    </location>
</feature>
<reference evidence="6" key="1">
    <citation type="journal article" date="2012" name="MBio">
        <title>Comparative genome analysis of Trichophyton rubrum and related dermatophytes reveals candidate genes involved in infection.</title>
        <authorList>
            <person name="Martinez D.A."/>
            <person name="Oliver B.G."/>
            <person name="Graeser Y."/>
            <person name="Goldberg J.M."/>
            <person name="Li W."/>
            <person name="Martinez-Rossi N.M."/>
            <person name="Monod M."/>
            <person name="Shelest E."/>
            <person name="Barton R.C."/>
            <person name="Birch E."/>
            <person name="Brakhage A.A."/>
            <person name="Chen Z."/>
            <person name="Gurr S.J."/>
            <person name="Heiman D."/>
            <person name="Heitman J."/>
            <person name="Kosti I."/>
            <person name="Rossi A."/>
            <person name="Saif S."/>
            <person name="Samalova M."/>
            <person name="Saunders C.W."/>
            <person name="Shea T."/>
            <person name="Summerbell R.C."/>
            <person name="Xu J."/>
            <person name="Young S."/>
            <person name="Zeng Q."/>
            <person name="Birren B.W."/>
            <person name="Cuomo C.A."/>
            <person name="White T.C."/>
        </authorList>
    </citation>
    <scope>NUCLEOTIDE SEQUENCE [LARGE SCALE GENOMIC DNA]</scope>
    <source>
        <strain evidence="6">ATCC MYA-4605 / CBS 113480</strain>
    </source>
</reference>
<keyword evidence="1" id="KW-0147">Chitin-binding</keyword>
<dbReference type="PANTHER" id="PTHR34997:SF1">
    <property type="entry name" value="PEPTIDOGLYCAN-BINDING LYSIN DOMAIN"/>
    <property type="match status" value="1"/>
</dbReference>
<dbReference type="Proteomes" id="UP000002035">
    <property type="component" value="Unassembled WGS sequence"/>
</dbReference>
<keyword evidence="2" id="KW-0843">Virulence</keyword>
<dbReference type="GeneID" id="9223957"/>
<dbReference type="STRING" id="554155.C5G0V1"/>
<proteinExistence type="predicted"/>
<organism evidence="5 6">
    <name type="scientific">Arthroderma otae (strain ATCC MYA-4605 / CBS 113480)</name>
    <name type="common">Microsporum canis</name>
    <dbReference type="NCBI Taxonomy" id="554155"/>
    <lineage>
        <taxon>Eukaryota</taxon>
        <taxon>Fungi</taxon>
        <taxon>Dikarya</taxon>
        <taxon>Ascomycota</taxon>
        <taxon>Pezizomycotina</taxon>
        <taxon>Eurotiomycetes</taxon>
        <taxon>Eurotiomycetidae</taxon>
        <taxon>Onygenales</taxon>
        <taxon>Arthrodermataceae</taxon>
        <taxon>Microsporum</taxon>
    </lineage>
</organism>
<dbReference type="SUPFAM" id="SSF54106">
    <property type="entry name" value="LysM domain"/>
    <property type="match status" value="3"/>
</dbReference>
<evidence type="ECO:0000313" key="6">
    <source>
        <dbReference type="Proteomes" id="UP000002035"/>
    </source>
</evidence>
<dbReference type="HOGENOM" id="CLU_010591_0_1_1"/>
<keyword evidence="3" id="KW-0732">Signal</keyword>
<feature type="signal peptide" evidence="3">
    <location>
        <begin position="1"/>
        <end position="18"/>
    </location>
</feature>
<dbReference type="PANTHER" id="PTHR34997">
    <property type="entry name" value="AM15"/>
    <property type="match status" value="1"/>
</dbReference>
<dbReference type="OMA" id="CLNLWAG"/>
<protein>
    <submittedName>
        <fullName evidence="5">LysM domain-containing protein</fullName>
    </submittedName>
</protein>
<dbReference type="InterPro" id="IPR036779">
    <property type="entry name" value="LysM_dom_sf"/>
</dbReference>
<feature type="chain" id="PRO_5002951748" evidence="3">
    <location>
        <begin position="19"/>
        <end position="251"/>
    </location>
</feature>
<dbReference type="SMART" id="SM00257">
    <property type="entry name" value="LysM"/>
    <property type="match status" value="3"/>
</dbReference>
<accession>C5G0V1</accession>
<evidence type="ECO:0000259" key="4">
    <source>
        <dbReference type="PROSITE" id="PS51782"/>
    </source>
</evidence>
<dbReference type="InterPro" id="IPR052210">
    <property type="entry name" value="LysM1-like"/>
</dbReference>
<gene>
    <name evidence="5" type="ORF">MCYG_08573</name>
</gene>